<dbReference type="InterPro" id="IPR055317">
    <property type="entry name" value="CLE14-like"/>
</dbReference>
<comment type="caution">
    <text evidence="2">The sequence shown here is derived from an EMBL/GenBank/DDBJ whole genome shotgun (WGS) entry which is preliminary data.</text>
</comment>
<dbReference type="EMBL" id="AWUE01015405">
    <property type="protein sequence ID" value="OMO97889.1"/>
    <property type="molecule type" value="Genomic_DNA"/>
</dbReference>
<feature type="signal peptide" evidence="1">
    <location>
        <begin position="1"/>
        <end position="26"/>
    </location>
</feature>
<evidence type="ECO:0000256" key="1">
    <source>
        <dbReference type="SAM" id="SignalP"/>
    </source>
</evidence>
<evidence type="ECO:0000313" key="2">
    <source>
        <dbReference type="EMBL" id="OMO97889.1"/>
    </source>
</evidence>
<sequence>MRTRNSLFWFLTFLIILGILIQATNGRHINPATSKEIDEGLRDKYSPMFKRSFSAIRSLGKPGTNGISSLHAVSHRLVPTGPNAF</sequence>
<feature type="chain" id="PRO_5013340161" evidence="1">
    <location>
        <begin position="27"/>
        <end position="85"/>
    </location>
</feature>
<keyword evidence="1" id="KW-0732">Signal</keyword>
<keyword evidence="3" id="KW-1185">Reference proteome</keyword>
<dbReference type="Proteomes" id="UP000187203">
    <property type="component" value="Unassembled WGS sequence"/>
</dbReference>
<evidence type="ECO:0000313" key="3">
    <source>
        <dbReference type="Proteomes" id="UP000187203"/>
    </source>
</evidence>
<dbReference type="PANTHER" id="PTHR35472:SF3">
    <property type="entry name" value="CLAVATA3_ESR (CLE) GENE FAMILY MEMBER MTCLE05"/>
    <property type="match status" value="1"/>
</dbReference>
<reference evidence="3" key="1">
    <citation type="submission" date="2013-09" db="EMBL/GenBank/DDBJ databases">
        <title>Corchorus olitorius genome sequencing.</title>
        <authorList>
            <person name="Alam M."/>
            <person name="Haque M.S."/>
            <person name="Islam M.S."/>
            <person name="Emdad E.M."/>
            <person name="Islam M.M."/>
            <person name="Ahmed B."/>
            <person name="Halim A."/>
            <person name="Hossen Q.M.M."/>
            <person name="Hossain M.Z."/>
            <person name="Ahmed R."/>
            <person name="Khan M.M."/>
            <person name="Islam R."/>
            <person name="Rashid M.M."/>
            <person name="Khan S.A."/>
            <person name="Rahman M.S."/>
            <person name="Alam M."/>
            <person name="Yahiya A.S."/>
            <person name="Khan M.S."/>
            <person name="Azam M.S."/>
            <person name="Haque T."/>
            <person name="Lashkar M.Z.H."/>
            <person name="Akhand A.I."/>
            <person name="Morshed G."/>
            <person name="Roy S."/>
            <person name="Uddin K.S."/>
            <person name="Rabeya T."/>
            <person name="Hossain A.S."/>
            <person name="Chowdhury A."/>
            <person name="Snigdha A.R."/>
            <person name="Mortoza M.S."/>
            <person name="Matin S.A."/>
            <person name="Hoque S.M.E."/>
            <person name="Islam M.K."/>
            <person name="Roy D.K."/>
            <person name="Haider R."/>
            <person name="Moosa M.M."/>
            <person name="Elias S.M."/>
            <person name="Hasan A.M."/>
            <person name="Jahan S."/>
            <person name="Shafiuddin M."/>
            <person name="Mahmood N."/>
            <person name="Shommy N.S."/>
        </authorList>
    </citation>
    <scope>NUCLEOTIDE SEQUENCE [LARGE SCALE GENOMIC DNA]</scope>
    <source>
        <strain evidence="3">cv. O-4</strain>
    </source>
</reference>
<accession>A0A1R3JSL9</accession>
<dbReference type="AlphaFoldDB" id="A0A1R3JSL9"/>
<dbReference type="OrthoDB" id="663321at2759"/>
<dbReference type="PANTHER" id="PTHR35472">
    <property type="match status" value="1"/>
</dbReference>
<organism evidence="2 3">
    <name type="scientific">Corchorus olitorius</name>
    <dbReference type="NCBI Taxonomy" id="93759"/>
    <lineage>
        <taxon>Eukaryota</taxon>
        <taxon>Viridiplantae</taxon>
        <taxon>Streptophyta</taxon>
        <taxon>Embryophyta</taxon>
        <taxon>Tracheophyta</taxon>
        <taxon>Spermatophyta</taxon>
        <taxon>Magnoliopsida</taxon>
        <taxon>eudicotyledons</taxon>
        <taxon>Gunneridae</taxon>
        <taxon>Pentapetalae</taxon>
        <taxon>rosids</taxon>
        <taxon>malvids</taxon>
        <taxon>Malvales</taxon>
        <taxon>Malvaceae</taxon>
        <taxon>Grewioideae</taxon>
        <taxon>Apeibeae</taxon>
        <taxon>Corchorus</taxon>
    </lineage>
</organism>
<proteinExistence type="predicted"/>
<name>A0A1R3JSL9_9ROSI</name>
<protein>
    <submittedName>
        <fullName evidence="2">Uncharacterized protein</fullName>
    </submittedName>
</protein>
<gene>
    <name evidence="2" type="ORF">COLO4_14293</name>
</gene>